<dbReference type="PROSITE" id="PS51192">
    <property type="entry name" value="HELICASE_ATP_BIND_1"/>
    <property type="match status" value="1"/>
</dbReference>
<evidence type="ECO:0000313" key="14">
    <source>
        <dbReference type="Proteomes" id="UP001318040"/>
    </source>
</evidence>
<dbReference type="SUPFAM" id="SSF52540">
    <property type="entry name" value="P-loop containing nucleoside triphosphate hydrolases"/>
    <property type="match status" value="1"/>
</dbReference>
<dbReference type="InterPro" id="IPR007502">
    <property type="entry name" value="Helicase-assoc_dom"/>
</dbReference>
<dbReference type="KEGG" id="pmrn:116948814"/>
<protein>
    <recommendedName>
        <fullName evidence="3">RNA helicase</fullName>
        <ecNumber evidence="3">3.6.4.13</ecNumber>
    </recommendedName>
</protein>
<dbReference type="SMART" id="SM00487">
    <property type="entry name" value="DEXDc"/>
    <property type="match status" value="1"/>
</dbReference>
<evidence type="ECO:0000256" key="11">
    <source>
        <dbReference type="SAM" id="MobiDB-lite"/>
    </source>
</evidence>
<dbReference type="Gene3D" id="1.20.120.1080">
    <property type="match status" value="1"/>
</dbReference>
<dbReference type="Proteomes" id="UP001318040">
    <property type="component" value="Chromosome 2"/>
</dbReference>
<dbReference type="CTD" id="22907"/>
<dbReference type="GeneID" id="116948814"/>
<dbReference type="InterPro" id="IPR027417">
    <property type="entry name" value="P-loop_NTPase"/>
</dbReference>
<dbReference type="Gene3D" id="3.40.50.300">
    <property type="entry name" value="P-loop containing nucleotide triphosphate hydrolases"/>
    <property type="match status" value="2"/>
</dbReference>
<evidence type="ECO:0000256" key="10">
    <source>
        <dbReference type="ARBA" id="ARBA00047984"/>
    </source>
</evidence>
<evidence type="ECO:0000259" key="13">
    <source>
        <dbReference type="PROSITE" id="PS51194"/>
    </source>
</evidence>
<dbReference type="InterPro" id="IPR011545">
    <property type="entry name" value="DEAD/DEAH_box_helicase_dom"/>
</dbReference>
<dbReference type="Gene3D" id="3.30.160.20">
    <property type="match status" value="2"/>
</dbReference>
<evidence type="ECO:0000256" key="8">
    <source>
        <dbReference type="ARBA" id="ARBA00022840"/>
    </source>
</evidence>
<dbReference type="InterPro" id="IPR002464">
    <property type="entry name" value="DNA/RNA_helicase_DEAH_CS"/>
</dbReference>
<sequence length="1260" mass="139851">MLPDECLEWRMNRYLLAHRRSNPSTRRNPIAHSSVPEQHGRCGLAAARKPPPPPLPPPPPPPPRPLGSSRAPAPTPSTEMATGRVLLLSRCLGRLGTARSPRSAWLPACGSEARSPARRCSGSLRAGVESTAGRRGVAAGVSQTGGALEPGYSDEQEALLQEFPLPKDLLRTVLEHVASGTTCPTKLSYTNYDGRLKRSVLSVLWPVNLRTEGFGWRKLQAERHAAALACARLKEQGWISANNKPLSCNEYQAIASQLGVPEDQANSLALIPQAGDNADMGRYQRNNPSGRGHRGAQFQRTREQVSHASEMAELMQKFPNSKTLLLSVVQIATASPSAEKHVRFTVTEQRPFECHLRLSWPQDMVFVAHAPKKNEAIKRACAMACAAFKEMGLLDSGNRPLRNVDYNKTALQDMHAQHRRPTPISLLPALATRLHDFLLQRKNYTQSSEAAQVLGPAEEGEEEACVRCVFTGRPYKPFTPEQAQELSEELLSRWRAANPPVTPGEDPLPILDYRDEILAALEAEDRRVLIVAGETGCGKTTKIPQLILESMVSRAGNGAHCNVVVTQPRRISAVSVCQRVRQELGPHLRRNIGYQVRMESSPPTPGGAVLFCTVGILLRKLQSNPDLLGVSHVLLDEVHERDVGTDFLLVLLRDVLRRNPRLRLLLASATPDTQRLAQYFGGATVLRVPGKLYPVTPYHLRNVCQLMQRHPPSKDSDDPSPDLDFVTEVVEFICSRGTPGGVLCFLPGWQEIRGVMDRLSQRLNNRLDKHLILPVHSSLSVVDQQAIFQRPPEGVRKVVLATNIAETAITIDDIVHVVDTGCHKLQQYDMRTQVSCLDTVWVSKTNVVQRRGRAGRCQPGFSYHLFSEEQFAAMPEFETPEILRTPLESLVLQVKLHTPHIPAAQFLDQALDRPNKYAVEEAVSILQEIGVLMMDESLTPLGARLAHMAVEPRLAKALVLATLFRCLYPVLVIISSLSRDPFQSGLQQRAAVNKARRLLAGETRSDHLAFVNALEEWRHAYGDRADEQHCASENMLHPPAVRYVQGLMRQFSQGIHDANLVENTTECLHDEALCNEYCRQAELVLGVLAAALYPNIIQLRLGEVTREGKLRTDSLVCRTRTGRVLLHSSTLNKTEEEFRSRYLVYYSAMKSNGRVFVRDSSMVHPLALLLMTDAPIHCKEGDGEVLLTVGDGDLVRMACRHEDARLLLGLREAVRSMECELLASSEPGAFPADAQERHRQLLDILVETLNAPQEPFTVRS</sequence>
<keyword evidence="9" id="KW-0694">RNA-binding</keyword>
<dbReference type="PROSITE" id="PS00690">
    <property type="entry name" value="DEAH_ATP_HELICASE"/>
    <property type="match status" value="1"/>
</dbReference>
<dbReference type="GO" id="GO:0005737">
    <property type="term" value="C:cytoplasm"/>
    <property type="evidence" value="ECO:0007669"/>
    <property type="project" value="UniProtKB-SubCell"/>
</dbReference>
<organism evidence="14 15">
    <name type="scientific">Petromyzon marinus</name>
    <name type="common">Sea lamprey</name>
    <dbReference type="NCBI Taxonomy" id="7757"/>
    <lineage>
        <taxon>Eukaryota</taxon>
        <taxon>Metazoa</taxon>
        <taxon>Chordata</taxon>
        <taxon>Craniata</taxon>
        <taxon>Vertebrata</taxon>
        <taxon>Cyclostomata</taxon>
        <taxon>Hyperoartia</taxon>
        <taxon>Petromyzontiformes</taxon>
        <taxon>Petromyzontidae</taxon>
        <taxon>Petromyzon</taxon>
    </lineage>
</organism>
<keyword evidence="7 15" id="KW-0347">Helicase</keyword>
<accession>A0AAJ7TSG1</accession>
<evidence type="ECO:0000256" key="3">
    <source>
        <dbReference type="ARBA" id="ARBA00012552"/>
    </source>
</evidence>
<evidence type="ECO:0000256" key="2">
    <source>
        <dbReference type="ARBA" id="ARBA00008792"/>
    </source>
</evidence>
<keyword evidence="8" id="KW-0067">ATP-binding</keyword>
<dbReference type="GO" id="GO:0002151">
    <property type="term" value="F:G-quadruplex RNA binding"/>
    <property type="evidence" value="ECO:0007669"/>
    <property type="project" value="TreeGrafter"/>
</dbReference>
<dbReference type="GO" id="GO:0005634">
    <property type="term" value="C:nucleus"/>
    <property type="evidence" value="ECO:0007669"/>
    <property type="project" value="TreeGrafter"/>
</dbReference>
<dbReference type="PANTHER" id="PTHR18934:SF257">
    <property type="entry name" value="ATP-DEPENDENT RNA HELICASE DHX30"/>
    <property type="match status" value="1"/>
</dbReference>
<dbReference type="CDD" id="cd18791">
    <property type="entry name" value="SF2_C_RHA"/>
    <property type="match status" value="1"/>
</dbReference>
<dbReference type="GO" id="GO:0016787">
    <property type="term" value="F:hydrolase activity"/>
    <property type="evidence" value="ECO:0007669"/>
    <property type="project" value="UniProtKB-KW"/>
</dbReference>
<comment type="similarity">
    <text evidence="2">Belongs to the DEAD box helicase family. DEAH subfamily.</text>
</comment>
<dbReference type="InterPro" id="IPR011709">
    <property type="entry name" value="DEAD-box_helicase_OB_fold"/>
</dbReference>
<comment type="catalytic activity">
    <reaction evidence="10">
        <text>ATP + H2O = ADP + phosphate + H(+)</text>
        <dbReference type="Rhea" id="RHEA:13065"/>
        <dbReference type="ChEBI" id="CHEBI:15377"/>
        <dbReference type="ChEBI" id="CHEBI:15378"/>
        <dbReference type="ChEBI" id="CHEBI:30616"/>
        <dbReference type="ChEBI" id="CHEBI:43474"/>
        <dbReference type="ChEBI" id="CHEBI:456216"/>
        <dbReference type="EC" id="3.6.4.13"/>
    </reaction>
</comment>
<dbReference type="Pfam" id="PF00270">
    <property type="entry name" value="DEAD"/>
    <property type="match status" value="1"/>
</dbReference>
<dbReference type="Pfam" id="PF00271">
    <property type="entry name" value="Helicase_C"/>
    <property type="match status" value="1"/>
</dbReference>
<evidence type="ECO:0000259" key="12">
    <source>
        <dbReference type="PROSITE" id="PS51192"/>
    </source>
</evidence>
<evidence type="ECO:0000256" key="1">
    <source>
        <dbReference type="ARBA" id="ARBA00004496"/>
    </source>
</evidence>
<dbReference type="EC" id="3.6.4.13" evidence="3"/>
<feature type="domain" description="Helicase ATP-binding" evidence="12">
    <location>
        <begin position="520"/>
        <end position="689"/>
    </location>
</feature>
<evidence type="ECO:0000256" key="7">
    <source>
        <dbReference type="ARBA" id="ARBA00022806"/>
    </source>
</evidence>
<gene>
    <name evidence="15" type="primary">DHX30</name>
</gene>
<dbReference type="FunFam" id="3.40.50.300:FF:000375">
    <property type="entry name" value="Putative ATP-dependent RNA helicase DHX30"/>
    <property type="match status" value="1"/>
</dbReference>
<dbReference type="InterPro" id="IPR014001">
    <property type="entry name" value="Helicase_ATP-bd"/>
</dbReference>
<dbReference type="SMART" id="SM00847">
    <property type="entry name" value="HA2"/>
    <property type="match status" value="1"/>
</dbReference>
<dbReference type="RefSeq" id="XP_032821822.1">
    <property type="nucleotide sequence ID" value="XM_032965931.1"/>
</dbReference>
<feature type="domain" description="Helicase C-terminal" evidence="13">
    <location>
        <begin position="725"/>
        <end position="898"/>
    </location>
</feature>
<dbReference type="PANTHER" id="PTHR18934">
    <property type="entry name" value="ATP-DEPENDENT RNA HELICASE"/>
    <property type="match status" value="1"/>
</dbReference>
<evidence type="ECO:0000256" key="5">
    <source>
        <dbReference type="ARBA" id="ARBA00022741"/>
    </source>
</evidence>
<proteinExistence type="inferred from homology"/>
<dbReference type="GO" id="GO:0003724">
    <property type="term" value="F:RNA helicase activity"/>
    <property type="evidence" value="ECO:0007669"/>
    <property type="project" value="UniProtKB-EC"/>
</dbReference>
<keyword evidence="6" id="KW-0378">Hydrolase</keyword>
<reference evidence="15" key="1">
    <citation type="submission" date="2025-08" db="UniProtKB">
        <authorList>
            <consortium name="RefSeq"/>
        </authorList>
    </citation>
    <scope>IDENTIFICATION</scope>
    <source>
        <tissue evidence="15">Sperm</tissue>
    </source>
</reference>
<keyword evidence="5" id="KW-0547">Nucleotide-binding</keyword>
<dbReference type="AlphaFoldDB" id="A0AAJ7TSG1"/>
<dbReference type="PROSITE" id="PS51194">
    <property type="entry name" value="HELICASE_CTER"/>
    <property type="match status" value="1"/>
</dbReference>
<dbReference type="Pfam" id="PF21010">
    <property type="entry name" value="HA2_C"/>
    <property type="match status" value="1"/>
</dbReference>
<keyword evidence="4" id="KW-0963">Cytoplasm</keyword>
<evidence type="ECO:0000256" key="6">
    <source>
        <dbReference type="ARBA" id="ARBA00022801"/>
    </source>
</evidence>
<name>A0AAJ7TSG1_PETMA</name>
<dbReference type="GO" id="GO:0003678">
    <property type="term" value="F:DNA helicase activity"/>
    <property type="evidence" value="ECO:0007669"/>
    <property type="project" value="TreeGrafter"/>
</dbReference>
<evidence type="ECO:0000256" key="9">
    <source>
        <dbReference type="ARBA" id="ARBA00022884"/>
    </source>
</evidence>
<dbReference type="InterPro" id="IPR001650">
    <property type="entry name" value="Helicase_C-like"/>
</dbReference>
<dbReference type="GO" id="GO:0005524">
    <property type="term" value="F:ATP binding"/>
    <property type="evidence" value="ECO:0007669"/>
    <property type="project" value="UniProtKB-KW"/>
</dbReference>
<feature type="region of interest" description="Disordered" evidence="11">
    <location>
        <begin position="277"/>
        <end position="298"/>
    </location>
</feature>
<feature type="compositionally biased region" description="Pro residues" evidence="11">
    <location>
        <begin position="49"/>
        <end position="65"/>
    </location>
</feature>
<dbReference type="SMART" id="SM00490">
    <property type="entry name" value="HELICc"/>
    <property type="match status" value="1"/>
</dbReference>
<keyword evidence="14" id="KW-1185">Reference proteome</keyword>
<comment type="subcellular location">
    <subcellularLocation>
        <location evidence="1">Cytoplasm</location>
    </subcellularLocation>
</comment>
<feature type="region of interest" description="Disordered" evidence="11">
    <location>
        <begin position="20"/>
        <end position="82"/>
    </location>
</feature>
<evidence type="ECO:0000256" key="4">
    <source>
        <dbReference type="ARBA" id="ARBA00022490"/>
    </source>
</evidence>
<dbReference type="Pfam" id="PF07717">
    <property type="entry name" value="OB_NTP_bind"/>
    <property type="match status" value="1"/>
</dbReference>
<evidence type="ECO:0000313" key="15">
    <source>
        <dbReference type="RefSeq" id="XP_032821822.1"/>
    </source>
</evidence>